<evidence type="ECO:0000313" key="1">
    <source>
        <dbReference type="EMBL" id="AFU59513.1"/>
    </source>
</evidence>
<gene>
    <name evidence="1" type="ordered locus">Ngar_c25910</name>
</gene>
<dbReference type="AlphaFoldDB" id="K0IJW2"/>
<protein>
    <submittedName>
        <fullName evidence="1">Uncharacterized protein</fullName>
    </submittedName>
</protein>
<dbReference type="GeneID" id="13794610"/>
<accession>K0IJW2</accession>
<dbReference type="EMBL" id="CP002408">
    <property type="protein sequence ID" value="AFU59513.1"/>
    <property type="molecule type" value="Genomic_DNA"/>
</dbReference>
<proteinExistence type="predicted"/>
<dbReference type="RefSeq" id="WP_015020048.1">
    <property type="nucleotide sequence ID" value="NC_018719.1"/>
</dbReference>
<name>K0IJW2_NITGG</name>
<dbReference type="BioCyc" id="CNIT1237085:G1324-2591-MONOMER"/>
<dbReference type="InParanoid" id="K0IJW2"/>
<sequence length="78" mass="8606">MVDYSSAYASKGGEAYFYHFGPITRTVDDDVEECQNLAGKIEKDDGSWADDALIELGCCPTILKPFCNVNSWTISNAF</sequence>
<dbReference type="HOGENOM" id="CLU_2613757_0_0_2"/>
<keyword evidence="2" id="KW-1185">Reference proteome</keyword>
<dbReference type="Proteomes" id="UP000008037">
    <property type="component" value="Chromosome"/>
</dbReference>
<evidence type="ECO:0000313" key="2">
    <source>
        <dbReference type="Proteomes" id="UP000008037"/>
    </source>
</evidence>
<organism evidence="1 2">
    <name type="scientific">Nitrososphaera gargensis (strain Ga9.2)</name>
    <dbReference type="NCBI Taxonomy" id="1237085"/>
    <lineage>
        <taxon>Archaea</taxon>
        <taxon>Nitrososphaerota</taxon>
        <taxon>Nitrososphaeria</taxon>
        <taxon>Nitrososphaerales</taxon>
        <taxon>Nitrososphaeraceae</taxon>
        <taxon>Nitrososphaera</taxon>
    </lineage>
</organism>
<reference evidence="1 2" key="1">
    <citation type="journal article" date="2012" name="Environ. Microbiol.">
        <title>The genome of the ammonia-oxidizing Candidatus Nitrososphaera gargensis: insights into metabolic versatility and environmental adaptations.</title>
        <authorList>
            <person name="Spang A."/>
            <person name="Poehlein A."/>
            <person name="Offre P."/>
            <person name="Zumbragel S."/>
            <person name="Haider S."/>
            <person name="Rychlik N."/>
            <person name="Nowka B."/>
            <person name="Schmeisser C."/>
            <person name="Lebedeva E.V."/>
            <person name="Rattei T."/>
            <person name="Bohm C."/>
            <person name="Schmid M."/>
            <person name="Galushko A."/>
            <person name="Hatzenpichler R."/>
            <person name="Weinmaier T."/>
            <person name="Daniel R."/>
            <person name="Schleper C."/>
            <person name="Spieck E."/>
            <person name="Streit W."/>
            <person name="Wagner M."/>
        </authorList>
    </citation>
    <scope>NUCLEOTIDE SEQUENCE [LARGE SCALE GENOMIC DNA]</scope>
    <source>
        <strain evidence="2">Ga9.2</strain>
    </source>
</reference>
<dbReference type="KEGG" id="nga:Ngar_c25910"/>